<dbReference type="OrthoDB" id="35856at2157"/>
<dbReference type="RefSeq" id="WP_156005129.1">
    <property type="nucleotide sequence ID" value="NZ_CP045483.1"/>
</dbReference>
<evidence type="ECO:0000313" key="2">
    <source>
        <dbReference type="Proteomes" id="UP000423396"/>
    </source>
</evidence>
<protein>
    <submittedName>
        <fullName evidence="1">RNase P p30-like protein</fullName>
    </submittedName>
</protein>
<reference evidence="1 2" key="1">
    <citation type="submission" date="2019-10" db="EMBL/GenBank/DDBJ databases">
        <title>Genome Sequences from Six Type Strain Members of the Archaeal Family Sulfolobaceae: Acidianus ambivalens, Acidianus infernus, Metallosphaera prunae, Stygiolobus azoricus, Sulfolobus metallicus, and Sulfurisphaera ohwakuensis.</title>
        <authorList>
            <person name="Counts J.A."/>
            <person name="Kelly R.M."/>
        </authorList>
    </citation>
    <scope>NUCLEOTIDE SEQUENCE [LARGE SCALE GENOMIC DNA]</scope>
    <source>
        <strain evidence="1 2">FC6</strain>
    </source>
</reference>
<dbReference type="Gene3D" id="3.20.20.140">
    <property type="entry name" value="Metal-dependent hydrolases"/>
    <property type="match status" value="1"/>
</dbReference>
<sequence>MLVETCVKTIELREYAKKLGYDEVLSEDKYDFRYRLSLELSSKEEIAKYIRKIKDNKVILFVKPLSFEVFKYSLQSPKVAALILDRKNIGLIGKKGSLNLIRQAKKPVEIQLKNLEIDVIYKVIQWNKWIEYPILSSCASKFNEIWSPLSKFSLLVTLGANESDALKWIYNNPTLLIGNYDRTTTY</sequence>
<organism evidence="1 2">
    <name type="scientific">Stygiolobus azoricus</name>
    <dbReference type="NCBI Taxonomy" id="41675"/>
    <lineage>
        <taxon>Archaea</taxon>
        <taxon>Thermoproteota</taxon>
        <taxon>Thermoprotei</taxon>
        <taxon>Sulfolobales</taxon>
        <taxon>Sulfolobaceae</taxon>
        <taxon>Stygiolobus</taxon>
    </lineage>
</organism>
<dbReference type="SUPFAM" id="SSF89550">
    <property type="entry name" value="PHP domain-like"/>
    <property type="match status" value="1"/>
</dbReference>
<keyword evidence="2" id="KW-1185">Reference proteome</keyword>
<dbReference type="EMBL" id="CP045483">
    <property type="protein sequence ID" value="QGR18899.1"/>
    <property type="molecule type" value="Genomic_DNA"/>
</dbReference>
<name>A0A650CM54_9CREN</name>
<proteinExistence type="predicted"/>
<evidence type="ECO:0000313" key="1">
    <source>
        <dbReference type="EMBL" id="QGR18899.1"/>
    </source>
</evidence>
<dbReference type="Proteomes" id="UP000423396">
    <property type="component" value="Chromosome"/>
</dbReference>
<dbReference type="KEGG" id="sazo:D1868_02125"/>
<accession>A0A650CM54</accession>
<dbReference type="InterPro" id="IPR016195">
    <property type="entry name" value="Pol/histidinol_Pase-like"/>
</dbReference>
<gene>
    <name evidence="1" type="ORF">D1868_02125</name>
</gene>
<dbReference type="GeneID" id="42797833"/>
<dbReference type="AlphaFoldDB" id="A0A650CM54"/>